<dbReference type="STRING" id="1150368.SAMN02927921_01078"/>
<accession>A0A1K1N763</accession>
<reference evidence="3 4" key="1">
    <citation type="submission" date="2016-11" db="EMBL/GenBank/DDBJ databases">
        <authorList>
            <person name="Jaros S."/>
            <person name="Januszkiewicz K."/>
            <person name="Wedrychowicz H."/>
        </authorList>
    </citation>
    <scope>NUCLEOTIDE SEQUENCE [LARGE SCALE GENOMIC DNA]</scope>
    <source>
        <strain evidence="3 4">CGMCC 1.12145</strain>
    </source>
</reference>
<gene>
    <name evidence="3" type="ORF">SAMN02927921_01078</name>
</gene>
<organism evidence="3 4">
    <name type="scientific">Sinomicrobium oceani</name>
    <dbReference type="NCBI Taxonomy" id="1150368"/>
    <lineage>
        <taxon>Bacteria</taxon>
        <taxon>Pseudomonadati</taxon>
        <taxon>Bacteroidota</taxon>
        <taxon>Flavobacteriia</taxon>
        <taxon>Flavobacteriales</taxon>
        <taxon>Flavobacteriaceae</taxon>
        <taxon>Sinomicrobium</taxon>
    </lineage>
</organism>
<proteinExistence type="predicted"/>
<dbReference type="AlphaFoldDB" id="A0A1K1N763"/>
<dbReference type="Proteomes" id="UP000182248">
    <property type="component" value="Unassembled WGS sequence"/>
</dbReference>
<dbReference type="GO" id="GO:0000287">
    <property type="term" value="F:magnesium ion binding"/>
    <property type="evidence" value="ECO:0007669"/>
    <property type="project" value="InterPro"/>
</dbReference>
<dbReference type="Pfam" id="PF01648">
    <property type="entry name" value="ACPS"/>
    <property type="match status" value="1"/>
</dbReference>
<dbReference type="SUPFAM" id="SSF56214">
    <property type="entry name" value="4'-phosphopantetheinyl transferase"/>
    <property type="match status" value="1"/>
</dbReference>
<protein>
    <submittedName>
        <fullName evidence="3">Phosphopantetheinyl transferase</fullName>
    </submittedName>
</protein>
<evidence type="ECO:0000313" key="4">
    <source>
        <dbReference type="Proteomes" id="UP000182248"/>
    </source>
</evidence>
<sequence length="225" mass="26147">MPERAFRTEILYMPLYKTIAVNENTTIRIWKIEESYEELLQDINPTAACLQRVHSMKSDIHRRGFLSVRQLLRASGYEAEALYYDTNGKPHLKDNNYISITHSFGFSAVIISNAPVGIDIEKQREKITVIADKFVDYEFGYLTQEDLVRKLTVIWCAKESLYKVFAVKGMSFKDHTKVIPFLLEDRQTASWIHYGNQIQKYQVPFLEFEGFTCAYALRAPLSPEK</sequence>
<name>A0A1K1N763_9FLAO</name>
<evidence type="ECO:0000313" key="3">
    <source>
        <dbReference type="EMBL" id="SFW31290.1"/>
    </source>
</evidence>
<evidence type="ECO:0000259" key="2">
    <source>
        <dbReference type="Pfam" id="PF01648"/>
    </source>
</evidence>
<dbReference type="GO" id="GO:0008897">
    <property type="term" value="F:holo-[acyl-carrier-protein] synthase activity"/>
    <property type="evidence" value="ECO:0007669"/>
    <property type="project" value="InterPro"/>
</dbReference>
<keyword evidence="1 3" id="KW-0808">Transferase</keyword>
<feature type="domain" description="4'-phosphopantetheinyl transferase" evidence="2">
    <location>
        <begin position="115"/>
        <end position="193"/>
    </location>
</feature>
<evidence type="ECO:0000256" key="1">
    <source>
        <dbReference type="ARBA" id="ARBA00022679"/>
    </source>
</evidence>
<dbReference type="Gene3D" id="3.90.470.20">
    <property type="entry name" value="4'-phosphopantetheinyl transferase domain"/>
    <property type="match status" value="2"/>
</dbReference>
<dbReference type="EMBL" id="FPJE01000004">
    <property type="protein sequence ID" value="SFW31290.1"/>
    <property type="molecule type" value="Genomic_DNA"/>
</dbReference>
<dbReference type="InterPro" id="IPR008278">
    <property type="entry name" value="4-PPantetheinyl_Trfase_dom"/>
</dbReference>
<keyword evidence="4" id="KW-1185">Reference proteome</keyword>
<dbReference type="InterPro" id="IPR037143">
    <property type="entry name" value="4-PPantetheinyl_Trfase_dom_sf"/>
</dbReference>